<evidence type="ECO:0000313" key="2">
    <source>
        <dbReference type="EMBL" id="KZN68761.1"/>
    </source>
</evidence>
<protein>
    <submittedName>
        <fullName evidence="2">Uncharacterized protein</fullName>
    </submittedName>
</protein>
<reference evidence="2 3" key="1">
    <citation type="submission" date="2013-07" db="EMBL/GenBank/DDBJ databases">
        <title>Comparative Genomic and Metabolomic Analysis of Twelve Strains of Pseudoalteromonas luteoviolacea.</title>
        <authorList>
            <person name="Vynne N.G."/>
            <person name="Mansson M."/>
            <person name="Gram L."/>
        </authorList>
    </citation>
    <scope>NUCLEOTIDE SEQUENCE [LARGE SCALE GENOMIC DNA]</scope>
    <source>
        <strain evidence="2 3">S4060-1</strain>
    </source>
</reference>
<comment type="caution">
    <text evidence="2">The sequence shown here is derived from an EMBL/GenBank/DDBJ whole genome shotgun (WGS) entry which is preliminary data.</text>
</comment>
<dbReference type="Proteomes" id="UP000076661">
    <property type="component" value="Unassembled WGS sequence"/>
</dbReference>
<gene>
    <name evidence="2" type="ORF">N478_13945</name>
</gene>
<dbReference type="PATRIC" id="fig|1365257.3.peg.1190"/>
<name>A0A162CJ84_9GAMM</name>
<dbReference type="EMBL" id="AUXX01000008">
    <property type="protein sequence ID" value="KZN68761.1"/>
    <property type="molecule type" value="Genomic_DNA"/>
</dbReference>
<keyword evidence="1" id="KW-1133">Transmembrane helix</keyword>
<organism evidence="2 3">
    <name type="scientific">Pseudoalteromonas luteoviolacea S4060-1</name>
    <dbReference type="NCBI Taxonomy" id="1365257"/>
    <lineage>
        <taxon>Bacteria</taxon>
        <taxon>Pseudomonadati</taxon>
        <taxon>Pseudomonadota</taxon>
        <taxon>Gammaproteobacteria</taxon>
        <taxon>Alteromonadales</taxon>
        <taxon>Pseudoalteromonadaceae</taxon>
        <taxon>Pseudoalteromonas</taxon>
    </lineage>
</organism>
<sequence length="71" mass="8196">MNFALSQYSYSFTLFNAIGYFLMFALDSLCQSKVYCTYLNRNNENFTNESNTKNKNRLVVALVTAGVIRYV</sequence>
<proteinExistence type="predicted"/>
<evidence type="ECO:0000256" key="1">
    <source>
        <dbReference type="SAM" id="Phobius"/>
    </source>
</evidence>
<feature type="transmembrane region" description="Helical" evidence="1">
    <location>
        <begin position="12"/>
        <end position="30"/>
    </location>
</feature>
<keyword evidence="1" id="KW-0472">Membrane</keyword>
<keyword evidence="1" id="KW-0812">Transmembrane</keyword>
<evidence type="ECO:0000313" key="3">
    <source>
        <dbReference type="Proteomes" id="UP000076661"/>
    </source>
</evidence>
<accession>A0A162CJ84</accession>
<dbReference type="AlphaFoldDB" id="A0A162CJ84"/>